<dbReference type="AlphaFoldDB" id="A0A1M5MVW0"/>
<evidence type="ECO:0000313" key="3">
    <source>
        <dbReference type="Proteomes" id="UP000184501"/>
    </source>
</evidence>
<name>A0A1M5MVW0_STRHI</name>
<keyword evidence="3" id="KW-1185">Reference proteome</keyword>
<accession>A0A1M5MVW0</accession>
<evidence type="ECO:0000256" key="1">
    <source>
        <dbReference type="SAM" id="MobiDB-lite"/>
    </source>
</evidence>
<feature type="region of interest" description="Disordered" evidence="1">
    <location>
        <begin position="73"/>
        <end position="101"/>
    </location>
</feature>
<organism evidence="2 3">
    <name type="scientific">Streptoalloteichus hindustanus</name>
    <dbReference type="NCBI Taxonomy" id="2017"/>
    <lineage>
        <taxon>Bacteria</taxon>
        <taxon>Bacillati</taxon>
        <taxon>Actinomycetota</taxon>
        <taxon>Actinomycetes</taxon>
        <taxon>Pseudonocardiales</taxon>
        <taxon>Pseudonocardiaceae</taxon>
        <taxon>Streptoalloteichus</taxon>
    </lineage>
</organism>
<reference evidence="2 3" key="1">
    <citation type="submission" date="2016-11" db="EMBL/GenBank/DDBJ databases">
        <authorList>
            <person name="Jaros S."/>
            <person name="Januszkiewicz K."/>
            <person name="Wedrychowicz H."/>
        </authorList>
    </citation>
    <scope>NUCLEOTIDE SEQUENCE [LARGE SCALE GENOMIC DNA]</scope>
    <source>
        <strain evidence="2 3">DSM 44523</strain>
    </source>
</reference>
<sequence>MPITLPSGTPNAIAEVMPAYTTASARPRRSGAVMRAAVPEAVAANSAAPAPATNLLTSRTAYDVAIAESTLPTANTASTATSSVRRSTVPVRPARIGAATA</sequence>
<dbReference type="EMBL" id="FQVN01000014">
    <property type="protein sequence ID" value="SHG81262.1"/>
    <property type="molecule type" value="Genomic_DNA"/>
</dbReference>
<evidence type="ECO:0000313" key="2">
    <source>
        <dbReference type="EMBL" id="SHG81262.1"/>
    </source>
</evidence>
<dbReference type="Proteomes" id="UP000184501">
    <property type="component" value="Unassembled WGS sequence"/>
</dbReference>
<feature type="compositionally biased region" description="Low complexity" evidence="1">
    <location>
        <begin position="73"/>
        <end position="95"/>
    </location>
</feature>
<gene>
    <name evidence="2" type="ORF">SAMN05444320_11467</name>
</gene>
<dbReference type="STRING" id="2017.SAMN05444320_11467"/>
<protein>
    <submittedName>
        <fullName evidence="2">Uncharacterized protein</fullName>
    </submittedName>
</protein>
<proteinExistence type="predicted"/>